<proteinExistence type="predicted"/>
<dbReference type="EMBL" id="JADBGQ010000007">
    <property type="protein sequence ID" value="KAG5388304.1"/>
    <property type="molecule type" value="Genomic_DNA"/>
</dbReference>
<comment type="caution">
    <text evidence="2">The sequence shown here is derived from an EMBL/GenBank/DDBJ whole genome shotgun (WGS) entry which is preliminary data.</text>
</comment>
<name>A0ABQ7NJM8_BRACM</name>
<dbReference type="Proteomes" id="UP000823674">
    <property type="component" value="Chromosome A02"/>
</dbReference>
<protein>
    <submittedName>
        <fullName evidence="2">Uncharacterized protein</fullName>
    </submittedName>
</protein>
<reference evidence="2 3" key="1">
    <citation type="submission" date="2021-03" db="EMBL/GenBank/DDBJ databases">
        <authorList>
            <person name="King G.J."/>
            <person name="Bancroft I."/>
            <person name="Baten A."/>
            <person name="Bloomfield J."/>
            <person name="Borpatragohain P."/>
            <person name="He Z."/>
            <person name="Irish N."/>
            <person name="Irwin J."/>
            <person name="Liu K."/>
            <person name="Mauleon R.P."/>
            <person name="Moore J."/>
            <person name="Morris R."/>
            <person name="Ostergaard L."/>
            <person name="Wang B."/>
            <person name="Wells R."/>
        </authorList>
    </citation>
    <scope>NUCLEOTIDE SEQUENCE [LARGE SCALE GENOMIC DNA]</scope>
    <source>
        <strain evidence="2">R-o-18</strain>
        <tissue evidence="2">Leaf</tissue>
    </source>
</reference>
<dbReference type="Proteomes" id="UP000823674">
    <property type="component" value="Chromosome A08"/>
</dbReference>
<evidence type="ECO:0000313" key="3">
    <source>
        <dbReference type="Proteomes" id="UP000823674"/>
    </source>
</evidence>
<organism evidence="2 3">
    <name type="scientific">Brassica rapa subsp. trilocularis</name>
    <dbReference type="NCBI Taxonomy" id="1813537"/>
    <lineage>
        <taxon>Eukaryota</taxon>
        <taxon>Viridiplantae</taxon>
        <taxon>Streptophyta</taxon>
        <taxon>Embryophyta</taxon>
        <taxon>Tracheophyta</taxon>
        <taxon>Spermatophyta</taxon>
        <taxon>Magnoliopsida</taxon>
        <taxon>eudicotyledons</taxon>
        <taxon>Gunneridae</taxon>
        <taxon>Pentapetalae</taxon>
        <taxon>rosids</taxon>
        <taxon>malvids</taxon>
        <taxon>Brassicales</taxon>
        <taxon>Brassicaceae</taxon>
        <taxon>Brassiceae</taxon>
        <taxon>Brassica</taxon>
    </lineage>
</organism>
<gene>
    <name evidence="2" type="primary">A02g509330.1_BraROA</name>
    <name evidence="1" type="synonym">A08g501930.1_BraROA</name>
    <name evidence="2" type="ORF">IGI04_007417</name>
    <name evidence="1" type="ORF">IGI04_029845</name>
</gene>
<accession>A0ABQ7NJM8</accession>
<dbReference type="EMBL" id="JADBGQ010000002">
    <property type="protein sequence ID" value="KAG5411098.1"/>
    <property type="molecule type" value="Genomic_DNA"/>
</dbReference>
<keyword evidence="3" id="KW-1185">Reference proteome</keyword>
<evidence type="ECO:0000313" key="2">
    <source>
        <dbReference type="EMBL" id="KAG5411098.1"/>
    </source>
</evidence>
<sequence>MSMMWSDVPLGSVPGKTDMHGLIMGSSKDICSLFDSYILHHEASTHEITWRMFSTKLWSSAKKNQIKQSSYVTFMPLTIQKIFNSREFKPPKKLEMANLLSDEPNTNSIMTKGVSSGIRATHSERLTQRRPHKMPNRRCKEQLKMSKGEADPKRCFLQFDFQEICDNFEKEMMKILKDVSKIHKKSTSTRVPVTDPLLFISKKSKGKSENNLENLKHFSDSLPIFDEHDEELIESLMICEDNCDLPFPEPDFMFDKEQTIAELTVLQPEHPSSLVLFSQDFEEKPFDYPHQGPLLGTRRPMDVDLYPIFDEEDDHLDELGPTFDEKALTITPIIMENRFCFDPDTTPTPLSKEHCKEICIISYTPDLFDKVSSNDIKCSCLDHLEKSFELDLQHLVFCFRKSFDSFVFKENSSFRHALIIGNLFASTCALDEFLVKKLLEHKSLRAKTDFCYDYVLKSELELLYSNSDHVRYVLKMSYDISCLESILIPSSVIIAQQHLWP</sequence>
<evidence type="ECO:0000313" key="1">
    <source>
        <dbReference type="EMBL" id="KAG5388304.1"/>
    </source>
</evidence>